<accession>A0AAV8ZNF6</accession>
<gene>
    <name evidence="1" type="ORF">NQ314_002821</name>
</gene>
<dbReference type="AlphaFoldDB" id="A0AAV8ZNF6"/>
<protein>
    <submittedName>
        <fullName evidence="1">Uncharacterized protein</fullName>
    </submittedName>
</protein>
<organism evidence="1 2">
    <name type="scientific">Rhamnusium bicolor</name>
    <dbReference type="NCBI Taxonomy" id="1586634"/>
    <lineage>
        <taxon>Eukaryota</taxon>
        <taxon>Metazoa</taxon>
        <taxon>Ecdysozoa</taxon>
        <taxon>Arthropoda</taxon>
        <taxon>Hexapoda</taxon>
        <taxon>Insecta</taxon>
        <taxon>Pterygota</taxon>
        <taxon>Neoptera</taxon>
        <taxon>Endopterygota</taxon>
        <taxon>Coleoptera</taxon>
        <taxon>Polyphaga</taxon>
        <taxon>Cucujiformia</taxon>
        <taxon>Chrysomeloidea</taxon>
        <taxon>Cerambycidae</taxon>
        <taxon>Lepturinae</taxon>
        <taxon>Rhagiini</taxon>
        <taxon>Rhamnusium</taxon>
    </lineage>
</organism>
<proteinExistence type="predicted"/>
<comment type="caution">
    <text evidence="1">The sequence shown here is derived from an EMBL/GenBank/DDBJ whole genome shotgun (WGS) entry which is preliminary data.</text>
</comment>
<dbReference type="Proteomes" id="UP001162156">
    <property type="component" value="Unassembled WGS sequence"/>
</dbReference>
<evidence type="ECO:0000313" key="1">
    <source>
        <dbReference type="EMBL" id="KAJ8967506.1"/>
    </source>
</evidence>
<keyword evidence="2" id="KW-1185">Reference proteome</keyword>
<evidence type="ECO:0000313" key="2">
    <source>
        <dbReference type="Proteomes" id="UP001162156"/>
    </source>
</evidence>
<reference evidence="1" key="1">
    <citation type="journal article" date="2023" name="Insect Mol. Biol.">
        <title>Genome sequencing provides insights into the evolution of gene families encoding plant cell wall-degrading enzymes in longhorned beetles.</title>
        <authorList>
            <person name="Shin N.R."/>
            <person name="Okamura Y."/>
            <person name="Kirsch R."/>
            <person name="Pauchet Y."/>
        </authorList>
    </citation>
    <scope>NUCLEOTIDE SEQUENCE</scope>
    <source>
        <strain evidence="1">RBIC_L_NR</strain>
    </source>
</reference>
<sequence>MPLKLPDNFIKERYESDQKYIFVYDTYRPDFTKTAVTAKFYSKYEGDVDEPDPVMLEKFKRAKALGPKDKRLWPETTNQWFLYNFVKST</sequence>
<name>A0AAV8ZNF6_9CUCU</name>
<dbReference type="EMBL" id="JANEYF010000851">
    <property type="protein sequence ID" value="KAJ8967506.1"/>
    <property type="molecule type" value="Genomic_DNA"/>
</dbReference>